<evidence type="ECO:0000313" key="2">
    <source>
        <dbReference type="Proteomes" id="UP000594014"/>
    </source>
</evidence>
<dbReference type="Proteomes" id="UP000594014">
    <property type="component" value="Chromosome"/>
</dbReference>
<gene>
    <name evidence="1" type="ORF">FRZ06_11870</name>
</gene>
<name>A0ACD1ABV2_9FIRM</name>
<keyword evidence="2" id="KW-1185">Reference proteome</keyword>
<reference evidence="1" key="1">
    <citation type="submission" date="2019-08" db="EMBL/GenBank/DDBJ databases">
        <title>Genome sequence of Clostridiales bacterium MT110.</title>
        <authorList>
            <person name="Cao J."/>
        </authorList>
    </citation>
    <scope>NUCLEOTIDE SEQUENCE</scope>
    <source>
        <strain evidence="1">MT110</strain>
    </source>
</reference>
<evidence type="ECO:0000313" key="1">
    <source>
        <dbReference type="EMBL" id="QOX63982.1"/>
    </source>
</evidence>
<organism evidence="1 2">
    <name type="scientific">Anoxybacterium hadale</name>
    <dbReference type="NCBI Taxonomy" id="3408580"/>
    <lineage>
        <taxon>Bacteria</taxon>
        <taxon>Bacillati</taxon>
        <taxon>Bacillota</taxon>
        <taxon>Clostridia</taxon>
        <taxon>Peptostreptococcales</taxon>
        <taxon>Anaerovoracaceae</taxon>
        <taxon>Anoxybacterium</taxon>
    </lineage>
</organism>
<sequence>MRILYKILAVFVAVCVAAVTILGACNIVFRMPDIYIYEFNSQEISSQIDLGMGDDELGTFFSDFMKGSIEEFDLFIEYRDRDQNVFGTVEQINMEHARKLLNDSLYAFGGFAFIMIALYWIFLHKKWKYELRGAFKLGIVFFVAAQAALHITFNIESIRLFYYQLIFPISYGADDVLPLMFTERFARLSVFANSAVAFVLLLILASATWKLTKPRRMFYS</sequence>
<proteinExistence type="predicted"/>
<accession>A0ACD1ABV2</accession>
<dbReference type="EMBL" id="CP042469">
    <property type="protein sequence ID" value="QOX63982.1"/>
    <property type="molecule type" value="Genomic_DNA"/>
</dbReference>
<protein>
    <submittedName>
        <fullName evidence="1">Uncharacterized protein</fullName>
    </submittedName>
</protein>